<feature type="transmembrane region" description="Helical" evidence="1">
    <location>
        <begin position="48"/>
        <end position="68"/>
    </location>
</feature>
<keyword evidence="4" id="KW-1185">Reference proteome</keyword>
<proteinExistence type="predicted"/>
<dbReference type="GO" id="GO:0042392">
    <property type="term" value="F:sphingosine-1-phosphate phosphatase activity"/>
    <property type="evidence" value="ECO:0007669"/>
    <property type="project" value="TreeGrafter"/>
</dbReference>
<dbReference type="PANTHER" id="PTHR14969:SF13">
    <property type="entry name" value="AT30094P"/>
    <property type="match status" value="1"/>
</dbReference>
<protein>
    <recommendedName>
        <fullName evidence="2">Phosphatidic acid phosphatase type 2/haloperoxidase domain-containing protein</fullName>
    </recommendedName>
</protein>
<dbReference type="SUPFAM" id="SSF48317">
    <property type="entry name" value="Acid phosphatase/Vanadium-dependent haloperoxidase"/>
    <property type="match status" value="1"/>
</dbReference>
<accession>A0AAE1EXM1</accession>
<dbReference type="Proteomes" id="UP001286313">
    <property type="component" value="Unassembled WGS sequence"/>
</dbReference>
<gene>
    <name evidence="3" type="ORF">Pcinc_030830</name>
</gene>
<evidence type="ECO:0000256" key="1">
    <source>
        <dbReference type="SAM" id="Phobius"/>
    </source>
</evidence>
<reference evidence="3" key="1">
    <citation type="submission" date="2023-10" db="EMBL/GenBank/DDBJ databases">
        <title>Genome assemblies of two species of porcelain crab, Petrolisthes cinctipes and Petrolisthes manimaculis (Anomura: Porcellanidae).</title>
        <authorList>
            <person name="Angst P."/>
        </authorList>
    </citation>
    <scope>NUCLEOTIDE SEQUENCE</scope>
    <source>
        <strain evidence="3">PB745_01</strain>
        <tissue evidence="3">Gill</tissue>
    </source>
</reference>
<evidence type="ECO:0000313" key="4">
    <source>
        <dbReference type="Proteomes" id="UP001286313"/>
    </source>
</evidence>
<dbReference type="AlphaFoldDB" id="A0AAE1EXM1"/>
<sequence length="214" mass="23824">MGQKREVPKPLQQLLAWDVEVTNAFVKFVETKCGPMTNYKGYLKGLEYSCHGIPWFLFTGAFIFYVASPSLLQLLVNIFIALVLDVVVVAVVKAVSRRRRPQGNNTKDMFPTISVDKFSFPSGHATRAVLLTSILCLQYNLWLPMSVLVSAWGGAVCVSRVLLRRHHLLDVLGGVAFGVLEARVMSWLWLSQHAAQYVVGCFLDETQAGASYDV</sequence>
<keyword evidence="1" id="KW-1133">Transmembrane helix</keyword>
<dbReference type="Pfam" id="PF01569">
    <property type="entry name" value="PAP2"/>
    <property type="match status" value="1"/>
</dbReference>
<dbReference type="InterPro" id="IPR036938">
    <property type="entry name" value="PAP2/HPO_sf"/>
</dbReference>
<dbReference type="InterPro" id="IPR000326">
    <property type="entry name" value="PAP2/HPO"/>
</dbReference>
<keyword evidence="1" id="KW-0812">Transmembrane</keyword>
<feature type="transmembrane region" description="Helical" evidence="1">
    <location>
        <begin position="74"/>
        <end position="96"/>
    </location>
</feature>
<dbReference type="PANTHER" id="PTHR14969">
    <property type="entry name" value="SPHINGOSINE-1-PHOSPHATE PHOSPHOHYDROLASE"/>
    <property type="match status" value="1"/>
</dbReference>
<dbReference type="SMART" id="SM00014">
    <property type="entry name" value="acidPPc"/>
    <property type="match status" value="1"/>
</dbReference>
<dbReference type="EMBL" id="JAWQEG010004024">
    <property type="protein sequence ID" value="KAK3863397.1"/>
    <property type="molecule type" value="Genomic_DNA"/>
</dbReference>
<name>A0AAE1EXM1_PETCI</name>
<comment type="caution">
    <text evidence="3">The sequence shown here is derived from an EMBL/GenBank/DDBJ whole genome shotgun (WGS) entry which is preliminary data.</text>
</comment>
<dbReference type="Gene3D" id="1.20.144.10">
    <property type="entry name" value="Phosphatidic acid phosphatase type 2/haloperoxidase"/>
    <property type="match status" value="1"/>
</dbReference>
<keyword evidence="1" id="KW-0472">Membrane</keyword>
<feature type="domain" description="Phosphatidic acid phosphatase type 2/haloperoxidase" evidence="2">
    <location>
        <begin position="73"/>
        <end position="186"/>
    </location>
</feature>
<evidence type="ECO:0000259" key="2">
    <source>
        <dbReference type="SMART" id="SM00014"/>
    </source>
</evidence>
<organism evidence="3 4">
    <name type="scientific">Petrolisthes cinctipes</name>
    <name type="common">Flat porcelain crab</name>
    <dbReference type="NCBI Taxonomy" id="88211"/>
    <lineage>
        <taxon>Eukaryota</taxon>
        <taxon>Metazoa</taxon>
        <taxon>Ecdysozoa</taxon>
        <taxon>Arthropoda</taxon>
        <taxon>Crustacea</taxon>
        <taxon>Multicrustacea</taxon>
        <taxon>Malacostraca</taxon>
        <taxon>Eumalacostraca</taxon>
        <taxon>Eucarida</taxon>
        <taxon>Decapoda</taxon>
        <taxon>Pleocyemata</taxon>
        <taxon>Anomura</taxon>
        <taxon>Galatheoidea</taxon>
        <taxon>Porcellanidae</taxon>
        <taxon>Petrolisthes</taxon>
    </lineage>
</organism>
<evidence type="ECO:0000313" key="3">
    <source>
        <dbReference type="EMBL" id="KAK3863397.1"/>
    </source>
</evidence>